<accession>A0ABR1JM13</accession>
<keyword evidence="6" id="KW-0175">Coiled coil</keyword>
<feature type="compositionally biased region" description="Acidic residues" evidence="7">
    <location>
        <begin position="750"/>
        <end position="764"/>
    </location>
</feature>
<dbReference type="CDD" id="cd00106">
    <property type="entry name" value="KISc"/>
    <property type="match status" value="1"/>
</dbReference>
<evidence type="ECO:0000259" key="8">
    <source>
        <dbReference type="PROSITE" id="PS50067"/>
    </source>
</evidence>
<feature type="compositionally biased region" description="Basic and acidic residues" evidence="7">
    <location>
        <begin position="576"/>
        <end position="587"/>
    </location>
</feature>
<dbReference type="PANTHER" id="PTHR47969:SF9">
    <property type="entry name" value="KINESIN-LIKE PROTEIN"/>
    <property type="match status" value="1"/>
</dbReference>
<feature type="compositionally biased region" description="Polar residues" evidence="7">
    <location>
        <begin position="550"/>
        <end position="563"/>
    </location>
</feature>
<feature type="region of interest" description="Disordered" evidence="7">
    <location>
        <begin position="826"/>
        <end position="915"/>
    </location>
</feature>
<dbReference type="EMBL" id="JBANRG010000011">
    <property type="protein sequence ID" value="KAK7462307.1"/>
    <property type="molecule type" value="Genomic_DNA"/>
</dbReference>
<dbReference type="Proteomes" id="UP001498398">
    <property type="component" value="Unassembled WGS sequence"/>
</dbReference>
<dbReference type="PROSITE" id="PS50005">
    <property type="entry name" value="TPR"/>
    <property type="match status" value="1"/>
</dbReference>
<keyword evidence="3 5" id="KW-0505">Motor protein</keyword>
<comment type="similarity">
    <text evidence="3 5">Belongs to the TRAFAC class myosin-kinesin ATPase superfamily. Kinesin family.</text>
</comment>
<feature type="compositionally biased region" description="Low complexity" evidence="7">
    <location>
        <begin position="519"/>
        <end position="541"/>
    </location>
</feature>
<feature type="repeat" description="TPR" evidence="4">
    <location>
        <begin position="646"/>
        <end position="679"/>
    </location>
</feature>
<name>A0ABR1JM13_9AGAR</name>
<feature type="region of interest" description="Disordered" evidence="7">
    <location>
        <begin position="450"/>
        <end position="482"/>
    </location>
</feature>
<dbReference type="Pfam" id="PF00225">
    <property type="entry name" value="Kinesin"/>
    <property type="match status" value="1"/>
</dbReference>
<reference evidence="9 10" key="1">
    <citation type="submission" date="2024-01" db="EMBL/GenBank/DDBJ databases">
        <title>A draft genome for the cacao thread blight pathogen Marasmiellus scandens.</title>
        <authorList>
            <person name="Baruah I.K."/>
            <person name="Leung J."/>
            <person name="Bukari Y."/>
            <person name="Amoako-Attah I."/>
            <person name="Meinhardt L.W."/>
            <person name="Bailey B.A."/>
            <person name="Cohen S.P."/>
        </authorList>
    </citation>
    <scope>NUCLEOTIDE SEQUENCE [LARGE SCALE GENOMIC DNA]</scope>
    <source>
        <strain evidence="9 10">GH-19</strain>
    </source>
</reference>
<evidence type="ECO:0000256" key="6">
    <source>
        <dbReference type="SAM" id="Coils"/>
    </source>
</evidence>
<feature type="region of interest" description="Disordered" evidence="7">
    <location>
        <begin position="503"/>
        <end position="599"/>
    </location>
</feature>
<protein>
    <recommendedName>
        <fullName evidence="5">Kinesin-like protein</fullName>
    </recommendedName>
</protein>
<feature type="region of interest" description="Disordered" evidence="7">
    <location>
        <begin position="697"/>
        <end position="764"/>
    </location>
</feature>
<sequence length="915" mass="99597">MSQKIRIAARLRPRLEGEIEDGGIKVCHAVDQSDSSTSSAANSSVSGGSYISVQNPRVPGQVFNFPFSSCYDQHSTQEEIFLNDVQPMTDIVYNGVTVTIFAYGVTSSGKTHTMQGTKAEPGVIPRAVRALFARKAEYSQYQVTLSVSYMEIYKDEAYDLLVNRENAPKLPVRENDVGLVFVANLSSMPIDNAEQFDRIYAQATKNRSVGATNLNRASSRSHAVLTVEVTMVDVAHHMTRTGKMNLVDLAGSENNKHTGNDATRMAESAAINKSLTALGQVVHALNKGHSRIPYRDSKLTRILQDALGGSSVGLLICNIAPGTKFRQDTLNTLNFASRTKNIENKPVINERDNRPVPKPHFAALNVPQQPASTKPYQHSVQPTAPNVENFMPTGVDIYQPQPVPNARKERRSGRPSMVPVPQPRSSRTSSANFPTGSFNFQSSYQPFGGTMASGSGSASSSAGPSSSGGAGTMASASGLSEKEIDERISKAVEMEVARRLEEREKERLRELEEERRLAAEQQAKQAAPSGSASRSGSTKTSPARHPAASVSRSGSTSAHGTPTRSGSKRRGPSKSPRRDTITRERDAIQPAQAIPPGILTPLLKKHRDLDEQLSTRLQELERKYEQSNKETQLASVLSPVSKKKTGRAYVALARAHSEKGDLEVALDLYRKAESYVPDNIKLKERILEIEWAVKNNKPFVPSPKMPKKEKKGKSKSKSKSKSKAELAPIEENGNSIAMDVDVDGQTGEDLKDEEPPTDIDLGEDMDGFERAFSEHPMSDALMDVEEVAAELHKPDDEFASVEPPSGVLAGQPLKFGSFGAFGTEITNGNVGFGADDDADSSAKETGKGKGNGKGKGKRAREEDVLVEENEENEDGSPAKRLRRSPRKRAQVKSYYPSDEEDLSSAPVKRGRKRLA</sequence>
<dbReference type="InterPro" id="IPR027640">
    <property type="entry name" value="Kinesin-like_fam"/>
</dbReference>
<dbReference type="PROSITE" id="PS50067">
    <property type="entry name" value="KINESIN_MOTOR_2"/>
    <property type="match status" value="1"/>
</dbReference>
<feature type="compositionally biased region" description="Acidic residues" evidence="7">
    <location>
        <begin position="864"/>
        <end position="874"/>
    </location>
</feature>
<evidence type="ECO:0000256" key="7">
    <source>
        <dbReference type="SAM" id="MobiDB-lite"/>
    </source>
</evidence>
<feature type="region of interest" description="Disordered" evidence="7">
    <location>
        <begin position="393"/>
        <end position="437"/>
    </location>
</feature>
<evidence type="ECO:0000313" key="9">
    <source>
        <dbReference type="EMBL" id="KAK7462307.1"/>
    </source>
</evidence>
<keyword evidence="4" id="KW-0802">TPR repeat</keyword>
<dbReference type="PANTHER" id="PTHR47969">
    <property type="entry name" value="CHROMOSOME-ASSOCIATED KINESIN KIF4A-RELATED"/>
    <property type="match status" value="1"/>
</dbReference>
<dbReference type="PROSITE" id="PS00411">
    <property type="entry name" value="KINESIN_MOTOR_1"/>
    <property type="match status" value="1"/>
</dbReference>
<evidence type="ECO:0000256" key="2">
    <source>
        <dbReference type="ARBA" id="ARBA00022840"/>
    </source>
</evidence>
<evidence type="ECO:0000256" key="4">
    <source>
        <dbReference type="PROSITE-ProRule" id="PRU00339"/>
    </source>
</evidence>
<evidence type="ECO:0000256" key="5">
    <source>
        <dbReference type="RuleBase" id="RU000394"/>
    </source>
</evidence>
<feature type="compositionally biased region" description="Basic residues" evidence="7">
    <location>
        <begin position="705"/>
        <end position="721"/>
    </location>
</feature>
<dbReference type="SMART" id="SM00129">
    <property type="entry name" value="KISc"/>
    <property type="match status" value="1"/>
</dbReference>
<feature type="compositionally biased region" description="Basic residues" evidence="7">
    <location>
        <begin position="879"/>
        <end position="890"/>
    </location>
</feature>
<keyword evidence="2 3" id="KW-0067">ATP-binding</keyword>
<dbReference type="InterPro" id="IPR001752">
    <property type="entry name" value="Kinesin_motor_dom"/>
</dbReference>
<dbReference type="InterPro" id="IPR027417">
    <property type="entry name" value="P-loop_NTPase"/>
</dbReference>
<evidence type="ECO:0000313" key="10">
    <source>
        <dbReference type="Proteomes" id="UP001498398"/>
    </source>
</evidence>
<feature type="compositionally biased region" description="Basic and acidic residues" evidence="7">
    <location>
        <begin position="503"/>
        <end position="518"/>
    </location>
</feature>
<keyword evidence="10" id="KW-1185">Reference proteome</keyword>
<feature type="compositionally biased region" description="Polar residues" evidence="7">
    <location>
        <begin position="423"/>
        <end position="437"/>
    </location>
</feature>
<gene>
    <name evidence="9" type="ORF">VKT23_007908</name>
</gene>
<dbReference type="Gene3D" id="3.40.850.10">
    <property type="entry name" value="Kinesin motor domain"/>
    <property type="match status" value="1"/>
</dbReference>
<dbReference type="InterPro" id="IPR019821">
    <property type="entry name" value="Kinesin_motor_CS"/>
</dbReference>
<organism evidence="9 10">
    <name type="scientific">Marasmiellus scandens</name>
    <dbReference type="NCBI Taxonomy" id="2682957"/>
    <lineage>
        <taxon>Eukaryota</taxon>
        <taxon>Fungi</taxon>
        <taxon>Dikarya</taxon>
        <taxon>Basidiomycota</taxon>
        <taxon>Agaricomycotina</taxon>
        <taxon>Agaricomycetes</taxon>
        <taxon>Agaricomycetidae</taxon>
        <taxon>Agaricales</taxon>
        <taxon>Marasmiineae</taxon>
        <taxon>Omphalotaceae</taxon>
        <taxon>Marasmiellus</taxon>
    </lineage>
</organism>
<evidence type="ECO:0000256" key="3">
    <source>
        <dbReference type="PROSITE-ProRule" id="PRU00283"/>
    </source>
</evidence>
<dbReference type="SUPFAM" id="SSF52540">
    <property type="entry name" value="P-loop containing nucleoside triphosphate hydrolases"/>
    <property type="match status" value="1"/>
</dbReference>
<dbReference type="InterPro" id="IPR036961">
    <property type="entry name" value="Kinesin_motor_dom_sf"/>
</dbReference>
<keyword evidence="5" id="KW-0493">Microtubule</keyword>
<feature type="binding site" evidence="3">
    <location>
        <begin position="104"/>
        <end position="111"/>
    </location>
    <ligand>
        <name>ATP</name>
        <dbReference type="ChEBI" id="CHEBI:30616"/>
    </ligand>
</feature>
<dbReference type="PRINTS" id="PR00380">
    <property type="entry name" value="KINESINHEAVY"/>
</dbReference>
<feature type="coiled-coil region" evidence="6">
    <location>
        <begin position="603"/>
        <end position="637"/>
    </location>
</feature>
<feature type="domain" description="Kinesin motor" evidence="8">
    <location>
        <begin position="4"/>
        <end position="342"/>
    </location>
</feature>
<dbReference type="InterPro" id="IPR019734">
    <property type="entry name" value="TPR_rpt"/>
</dbReference>
<comment type="caution">
    <text evidence="9">The sequence shown here is derived from an EMBL/GenBank/DDBJ whole genome shotgun (WGS) entry which is preliminary data.</text>
</comment>
<feature type="compositionally biased region" description="Low complexity" evidence="7">
    <location>
        <begin position="450"/>
        <end position="465"/>
    </location>
</feature>
<evidence type="ECO:0000256" key="1">
    <source>
        <dbReference type="ARBA" id="ARBA00022741"/>
    </source>
</evidence>
<keyword evidence="1 3" id="KW-0547">Nucleotide-binding</keyword>
<proteinExistence type="inferred from homology"/>